<evidence type="ECO:0000256" key="4">
    <source>
        <dbReference type="ARBA" id="ARBA00040604"/>
    </source>
</evidence>
<gene>
    <name evidence="6" type="ORF">ACHAWU_006892</name>
</gene>
<evidence type="ECO:0000256" key="3">
    <source>
        <dbReference type="ARBA" id="ARBA00023128"/>
    </source>
</evidence>
<dbReference type="InterPro" id="IPR000195">
    <property type="entry name" value="Rab-GAP-TBC_dom"/>
</dbReference>
<accession>A0ABD3N157</accession>
<evidence type="ECO:0000313" key="6">
    <source>
        <dbReference type="EMBL" id="KAL3768791.1"/>
    </source>
</evidence>
<dbReference type="InterPro" id="IPR006571">
    <property type="entry name" value="TLDc_dom"/>
</dbReference>
<proteinExistence type="inferred from homology"/>
<reference evidence="6 7" key="1">
    <citation type="submission" date="2024-10" db="EMBL/GenBank/DDBJ databases">
        <title>Updated reference genomes for cyclostephanoid diatoms.</title>
        <authorList>
            <person name="Roberts W.R."/>
            <person name="Alverson A.J."/>
        </authorList>
    </citation>
    <scope>NUCLEOTIDE SEQUENCE [LARGE SCALE GENOMIC DNA]</scope>
    <source>
        <strain evidence="6 7">AJA232-27</strain>
    </source>
</reference>
<evidence type="ECO:0000256" key="1">
    <source>
        <dbReference type="ARBA" id="ARBA00004173"/>
    </source>
</evidence>
<evidence type="ECO:0000313" key="7">
    <source>
        <dbReference type="Proteomes" id="UP001530293"/>
    </source>
</evidence>
<comment type="caution">
    <text evidence="6">The sequence shown here is derived from an EMBL/GenBank/DDBJ whole genome shotgun (WGS) entry which is preliminary data.</text>
</comment>
<dbReference type="PANTHER" id="PTHR23354:SF62">
    <property type="entry name" value="MUSTARD, ISOFORM V"/>
    <property type="match status" value="1"/>
</dbReference>
<sequence>MSKAEDAPSVASIDALFAVHNMKSTINKEFPPVQFSKPRSLKRLKRMCHLGVPSQLRCSVWIVSVVRVVNPHLPIAEVEAYGTTAMTQSIDSTWSHTLKATFANGIDREDGIAPTFGLQQSTLDQLIQYDYREWNPSWTAGANSIPPDGVKSLTGILCAVQQVLGIEYCPPLPDITAILLTHMPESYVFATIREAINDSSHFLPLSQKAYYSWCKTYSYFVERLFPATYKVMEKCGALDPRSGLDPIFKRFFITLLKREDVLRFMDIFMIEGCKAIFRLALSLLHIIPKKDLNTLHLTDSESWWKQIRIRTMDPGFSFQKHLDIMYPSPLRKIAVRYPRRHVLGRLMKHHEKWALQNMPSLLDQSPRKPIGYTSEKCTLAKPVSFRQCLTEWLPAALKSTKLDLIYSTDIHGRSLASFYKRCEKSKNTVVLVEAFTLNGKTRSLIGMFATQAWSINPRPYGDSDCFLFRAAPDAMCFKWTPDPGNIENLENNAVSEQFMVSRSDFIAMGANNDATNGLRLDKDLIKGESHAALGFNNDPLPGDNQRTFEVGHLEVYRLIRDVE</sequence>
<evidence type="ECO:0000259" key="5">
    <source>
        <dbReference type="PROSITE" id="PS51886"/>
    </source>
</evidence>
<dbReference type="EMBL" id="JALLBG020000062">
    <property type="protein sequence ID" value="KAL3768791.1"/>
    <property type="molecule type" value="Genomic_DNA"/>
</dbReference>
<dbReference type="Gene3D" id="1.10.472.80">
    <property type="entry name" value="Ypt/Rab-GAP domain of gyp1p, domain 3"/>
    <property type="match status" value="1"/>
</dbReference>
<keyword evidence="3" id="KW-0496">Mitochondrion</keyword>
<dbReference type="Pfam" id="PF00566">
    <property type="entry name" value="RabGAP-TBC"/>
    <property type="match status" value="1"/>
</dbReference>
<comment type="subcellular location">
    <subcellularLocation>
        <location evidence="1">Mitochondrion</location>
    </subcellularLocation>
</comment>
<comment type="similarity">
    <text evidence="2">Belongs to the OXR1 family.</text>
</comment>
<dbReference type="AlphaFoldDB" id="A0ABD3N157"/>
<organism evidence="6 7">
    <name type="scientific">Discostella pseudostelligera</name>
    <dbReference type="NCBI Taxonomy" id="259834"/>
    <lineage>
        <taxon>Eukaryota</taxon>
        <taxon>Sar</taxon>
        <taxon>Stramenopiles</taxon>
        <taxon>Ochrophyta</taxon>
        <taxon>Bacillariophyta</taxon>
        <taxon>Coscinodiscophyceae</taxon>
        <taxon>Thalassiosirophycidae</taxon>
        <taxon>Stephanodiscales</taxon>
        <taxon>Stephanodiscaceae</taxon>
        <taxon>Discostella</taxon>
    </lineage>
</organism>
<evidence type="ECO:0000256" key="2">
    <source>
        <dbReference type="ARBA" id="ARBA00009540"/>
    </source>
</evidence>
<protein>
    <recommendedName>
        <fullName evidence="4">Oxidation resistance protein 1</fullName>
    </recommendedName>
</protein>
<dbReference type="GO" id="GO:0005739">
    <property type="term" value="C:mitochondrion"/>
    <property type="evidence" value="ECO:0007669"/>
    <property type="project" value="UniProtKB-SubCell"/>
</dbReference>
<dbReference type="SMART" id="SM00584">
    <property type="entry name" value="TLDc"/>
    <property type="match status" value="1"/>
</dbReference>
<dbReference type="Pfam" id="PF07534">
    <property type="entry name" value="TLD"/>
    <property type="match status" value="1"/>
</dbReference>
<name>A0ABD3N157_9STRA</name>
<dbReference type="Proteomes" id="UP001530293">
    <property type="component" value="Unassembled WGS sequence"/>
</dbReference>
<dbReference type="PANTHER" id="PTHR23354">
    <property type="entry name" value="NUCLEOLAR PROTEIN 7/ESTROGEN RECEPTOR COACTIVATOR-RELATED"/>
    <property type="match status" value="1"/>
</dbReference>
<keyword evidence="7" id="KW-1185">Reference proteome</keyword>
<feature type="domain" description="TLDc" evidence="5">
    <location>
        <begin position="381"/>
        <end position="559"/>
    </location>
</feature>
<dbReference type="PROSITE" id="PS51886">
    <property type="entry name" value="TLDC"/>
    <property type="match status" value="1"/>
</dbReference>